<accession>A0A328DB30</accession>
<proteinExistence type="predicted"/>
<organism evidence="1 2">
    <name type="scientific">Cuscuta australis</name>
    <dbReference type="NCBI Taxonomy" id="267555"/>
    <lineage>
        <taxon>Eukaryota</taxon>
        <taxon>Viridiplantae</taxon>
        <taxon>Streptophyta</taxon>
        <taxon>Embryophyta</taxon>
        <taxon>Tracheophyta</taxon>
        <taxon>Spermatophyta</taxon>
        <taxon>Magnoliopsida</taxon>
        <taxon>eudicotyledons</taxon>
        <taxon>Gunneridae</taxon>
        <taxon>Pentapetalae</taxon>
        <taxon>asterids</taxon>
        <taxon>lamiids</taxon>
        <taxon>Solanales</taxon>
        <taxon>Convolvulaceae</taxon>
        <taxon>Cuscuteae</taxon>
        <taxon>Cuscuta</taxon>
        <taxon>Cuscuta subgen. Grammica</taxon>
        <taxon>Cuscuta sect. Cleistogrammica</taxon>
    </lineage>
</organism>
<sequence>MSNKTIQESKPLGLEPVNEQKDEIFRGNRRSPDLKIEKEIKGNPLLRKRRTVQSRNGQEEMKILVIIAEDKQETDAWIFVHLQVKRQKLKRDFGVLWIRWGPFPPLSGA</sequence>
<evidence type="ECO:0000313" key="2">
    <source>
        <dbReference type="Proteomes" id="UP000249390"/>
    </source>
</evidence>
<dbReference type="Proteomes" id="UP000249390">
    <property type="component" value="Unassembled WGS sequence"/>
</dbReference>
<dbReference type="AlphaFoldDB" id="A0A328DB30"/>
<name>A0A328DB30_9ASTE</name>
<gene>
    <name evidence="1" type="ORF">DM860_017702</name>
</gene>
<dbReference type="EMBL" id="NQVE01000190">
    <property type="protein sequence ID" value="RAL41153.1"/>
    <property type="molecule type" value="Genomic_DNA"/>
</dbReference>
<reference evidence="1 2" key="1">
    <citation type="submission" date="2018-06" db="EMBL/GenBank/DDBJ databases">
        <title>The Genome of Cuscuta australis (Dodder) Provides Insight into the Evolution of Plant Parasitism.</title>
        <authorList>
            <person name="Liu H."/>
        </authorList>
    </citation>
    <scope>NUCLEOTIDE SEQUENCE [LARGE SCALE GENOMIC DNA]</scope>
    <source>
        <strain evidence="2">cv. Yunnan</strain>
        <tissue evidence="1">Vines</tissue>
    </source>
</reference>
<protein>
    <submittedName>
        <fullName evidence="1">Uncharacterized protein</fullName>
    </submittedName>
</protein>
<evidence type="ECO:0000313" key="1">
    <source>
        <dbReference type="EMBL" id="RAL41153.1"/>
    </source>
</evidence>
<keyword evidence="2" id="KW-1185">Reference proteome</keyword>
<comment type="caution">
    <text evidence="1">The sequence shown here is derived from an EMBL/GenBank/DDBJ whole genome shotgun (WGS) entry which is preliminary data.</text>
</comment>